<dbReference type="EMBL" id="CAJVPP010004941">
    <property type="protein sequence ID" value="CAG8657570.1"/>
    <property type="molecule type" value="Genomic_DNA"/>
</dbReference>
<gene>
    <name evidence="1" type="ORF">FMOSSE_LOCUS11782</name>
</gene>
<name>A0A9N9E1V9_FUNMO</name>
<evidence type="ECO:0000313" key="1">
    <source>
        <dbReference type="EMBL" id="CAG8657570.1"/>
    </source>
</evidence>
<proteinExistence type="predicted"/>
<sequence>MTKINSSLPNKIDDFFDNILENEEDLISLFTEIAINKARELLVSDLDNVNNNSESTDWNTSSALTITSKNIINESIQSYGKVKNLQGLA</sequence>
<evidence type="ECO:0000313" key="2">
    <source>
        <dbReference type="Proteomes" id="UP000789375"/>
    </source>
</evidence>
<organism evidence="1 2">
    <name type="scientific">Funneliformis mosseae</name>
    <name type="common">Endomycorrhizal fungus</name>
    <name type="synonym">Glomus mosseae</name>
    <dbReference type="NCBI Taxonomy" id="27381"/>
    <lineage>
        <taxon>Eukaryota</taxon>
        <taxon>Fungi</taxon>
        <taxon>Fungi incertae sedis</taxon>
        <taxon>Mucoromycota</taxon>
        <taxon>Glomeromycotina</taxon>
        <taxon>Glomeromycetes</taxon>
        <taxon>Glomerales</taxon>
        <taxon>Glomeraceae</taxon>
        <taxon>Funneliformis</taxon>
    </lineage>
</organism>
<dbReference type="Proteomes" id="UP000789375">
    <property type="component" value="Unassembled WGS sequence"/>
</dbReference>
<keyword evidence="2" id="KW-1185">Reference proteome</keyword>
<protein>
    <submittedName>
        <fullName evidence="1">11294_t:CDS:1</fullName>
    </submittedName>
</protein>
<dbReference type="AlphaFoldDB" id="A0A9N9E1V9"/>
<reference evidence="1" key="1">
    <citation type="submission" date="2021-06" db="EMBL/GenBank/DDBJ databases">
        <authorList>
            <person name="Kallberg Y."/>
            <person name="Tangrot J."/>
            <person name="Rosling A."/>
        </authorList>
    </citation>
    <scope>NUCLEOTIDE SEQUENCE</scope>
    <source>
        <strain evidence="1">87-6 pot B 2015</strain>
    </source>
</reference>
<accession>A0A9N9E1V9</accession>
<comment type="caution">
    <text evidence="1">The sequence shown here is derived from an EMBL/GenBank/DDBJ whole genome shotgun (WGS) entry which is preliminary data.</text>
</comment>